<dbReference type="EMBL" id="VMNW02000077">
    <property type="protein sequence ID" value="KAA9153320.1"/>
    <property type="molecule type" value="Genomic_DNA"/>
</dbReference>
<organism evidence="3 4">
    <name type="scientific">Amycolatopsis acidicola</name>
    <dbReference type="NCBI Taxonomy" id="2596893"/>
    <lineage>
        <taxon>Bacteria</taxon>
        <taxon>Bacillati</taxon>
        <taxon>Actinomycetota</taxon>
        <taxon>Actinomycetes</taxon>
        <taxon>Pseudonocardiales</taxon>
        <taxon>Pseudonocardiaceae</taxon>
        <taxon>Amycolatopsis</taxon>
    </lineage>
</organism>
<feature type="transmembrane region" description="Helical" evidence="1">
    <location>
        <begin position="21"/>
        <end position="39"/>
    </location>
</feature>
<accession>A0A5N0UTT9</accession>
<gene>
    <name evidence="3" type="ORF">FPZ12_034690</name>
</gene>
<reference evidence="3" key="1">
    <citation type="submission" date="2019-09" db="EMBL/GenBank/DDBJ databases">
        <authorList>
            <person name="Teo W.F.A."/>
            <person name="Duangmal K."/>
        </authorList>
    </citation>
    <scope>NUCLEOTIDE SEQUENCE [LARGE SCALE GENOMIC DNA]</scope>
    <source>
        <strain evidence="3">K81G1</strain>
    </source>
</reference>
<feature type="domain" description="LytR/CpsA/Psr regulator C-terminal" evidence="2">
    <location>
        <begin position="85"/>
        <end position="174"/>
    </location>
</feature>
<name>A0A5N0UTT9_9PSEU</name>
<dbReference type="AlphaFoldDB" id="A0A5N0UTT9"/>
<protein>
    <submittedName>
        <fullName evidence="3">LytR family transcriptional regulator</fullName>
    </submittedName>
</protein>
<evidence type="ECO:0000259" key="2">
    <source>
        <dbReference type="Pfam" id="PF13399"/>
    </source>
</evidence>
<evidence type="ECO:0000313" key="3">
    <source>
        <dbReference type="EMBL" id="KAA9153320.1"/>
    </source>
</evidence>
<keyword evidence="1" id="KW-1133">Transmembrane helix</keyword>
<sequence length="225" mass="23854">MASGIGFGNRRKRGYRRRKPLPALIFIAVLCLVAMVVWVRAITSRSDIDEVLRCDPAPIPVQGMTYTSLSHSALDDTAPIAPDKVAVKVLNASSSRGQAAITTESLRDLGFSQIGAPENDPAYPDTEAKCHGQLRFGDNGVSAARTLSIVLPCVELVKDTRADASVDLSIGSGFGDVRPTQQARQVLQQLQAWSAQHPDSGNEQSTGSSAVIDPALLSAARDAAC</sequence>
<dbReference type="RefSeq" id="WP_144757808.1">
    <property type="nucleotide sequence ID" value="NZ_VMNW02000077.1"/>
</dbReference>
<dbReference type="InterPro" id="IPR027381">
    <property type="entry name" value="LytR/CpsA/Psr_C"/>
</dbReference>
<keyword evidence="1" id="KW-0472">Membrane</keyword>
<dbReference type="Pfam" id="PF13399">
    <property type="entry name" value="LytR_C"/>
    <property type="match status" value="1"/>
</dbReference>
<evidence type="ECO:0000313" key="4">
    <source>
        <dbReference type="Proteomes" id="UP000319769"/>
    </source>
</evidence>
<keyword evidence="1" id="KW-0812">Transmembrane</keyword>
<dbReference type="OrthoDB" id="5194885at2"/>
<dbReference type="Proteomes" id="UP000319769">
    <property type="component" value="Unassembled WGS sequence"/>
</dbReference>
<proteinExistence type="predicted"/>
<comment type="caution">
    <text evidence="3">The sequence shown here is derived from an EMBL/GenBank/DDBJ whole genome shotgun (WGS) entry which is preliminary data.</text>
</comment>
<dbReference type="NCBIfam" id="NF035953">
    <property type="entry name" value="integrity_Cei"/>
    <property type="match status" value="1"/>
</dbReference>
<evidence type="ECO:0000256" key="1">
    <source>
        <dbReference type="SAM" id="Phobius"/>
    </source>
</evidence>
<keyword evidence="4" id="KW-1185">Reference proteome</keyword>